<keyword evidence="9" id="KW-1185">Reference proteome</keyword>
<comment type="similarity">
    <text evidence="6">Belongs to the azoreductase type 1 family.</text>
</comment>
<comment type="catalytic activity">
    <reaction evidence="5">
        <text>N,N-dimethyl-1,4-phenylenediamine + anthranilate + 2 NAD(+) = 2-(4-dimethylaminophenyl)diazenylbenzoate + 2 NADH + 2 H(+)</text>
        <dbReference type="Rhea" id="RHEA:55872"/>
        <dbReference type="ChEBI" id="CHEBI:15378"/>
        <dbReference type="ChEBI" id="CHEBI:15783"/>
        <dbReference type="ChEBI" id="CHEBI:16567"/>
        <dbReference type="ChEBI" id="CHEBI:57540"/>
        <dbReference type="ChEBI" id="CHEBI:57945"/>
        <dbReference type="ChEBI" id="CHEBI:71579"/>
        <dbReference type="EC" id="1.7.1.17"/>
    </reaction>
    <physiologicalReaction direction="right-to-left" evidence="5">
        <dbReference type="Rhea" id="RHEA:55874"/>
    </physiologicalReaction>
</comment>
<dbReference type="OrthoDB" id="9805013at2"/>
<feature type="domain" description="Flavodoxin-like fold" evidence="7">
    <location>
        <begin position="2"/>
        <end position="203"/>
    </location>
</feature>
<evidence type="ECO:0000256" key="2">
    <source>
        <dbReference type="ARBA" id="ARBA00022643"/>
    </source>
</evidence>
<evidence type="ECO:0000256" key="3">
    <source>
        <dbReference type="ARBA" id="ARBA00023002"/>
    </source>
</evidence>
<dbReference type="InterPro" id="IPR023048">
    <property type="entry name" value="NADH:quinone_OxRdtase_FMN_depd"/>
</dbReference>
<dbReference type="GO" id="GO:0010181">
    <property type="term" value="F:FMN binding"/>
    <property type="evidence" value="ECO:0007669"/>
    <property type="project" value="UniProtKB-UniRule"/>
</dbReference>
<comment type="subunit">
    <text evidence="6">Homodimer.</text>
</comment>
<reference evidence="8 9" key="1">
    <citation type="submission" date="2019-03" db="EMBL/GenBank/DDBJ databases">
        <title>Genomic Encyclopedia of Type Strains, Phase IV (KMG-IV): sequencing the most valuable type-strain genomes for metagenomic binning, comparative biology and taxonomic classification.</title>
        <authorList>
            <person name="Goeker M."/>
        </authorList>
    </citation>
    <scope>NUCLEOTIDE SEQUENCE [LARGE SCALE GENOMIC DNA]</scope>
    <source>
        <strain evidence="8 9">DSM 45707</strain>
    </source>
</reference>
<gene>
    <name evidence="6" type="primary">azoR</name>
    <name evidence="8" type="ORF">EDD58_10179</name>
</gene>
<name>A0A4R3LG27_9BACL</name>
<dbReference type="GO" id="GO:0009055">
    <property type="term" value="F:electron transfer activity"/>
    <property type="evidence" value="ECO:0007669"/>
    <property type="project" value="UniProtKB-UniRule"/>
</dbReference>
<comment type="function">
    <text evidence="6">Also exhibits azoreductase activity. Catalyzes the reductive cleavage of the azo bond in aromatic azo compounds to the corresponding amines.</text>
</comment>
<comment type="catalytic activity">
    <reaction evidence="6">
        <text>2 a quinone + NADH + H(+) = 2 a 1,4-benzosemiquinone + NAD(+)</text>
        <dbReference type="Rhea" id="RHEA:65952"/>
        <dbReference type="ChEBI" id="CHEBI:15378"/>
        <dbReference type="ChEBI" id="CHEBI:57540"/>
        <dbReference type="ChEBI" id="CHEBI:57945"/>
        <dbReference type="ChEBI" id="CHEBI:132124"/>
        <dbReference type="ChEBI" id="CHEBI:134225"/>
    </reaction>
</comment>
<dbReference type="HAMAP" id="MF_01216">
    <property type="entry name" value="Azoreductase_type1"/>
    <property type="match status" value="1"/>
</dbReference>
<organism evidence="8 9">
    <name type="scientific">Hazenella coriacea</name>
    <dbReference type="NCBI Taxonomy" id="1179467"/>
    <lineage>
        <taxon>Bacteria</taxon>
        <taxon>Bacillati</taxon>
        <taxon>Bacillota</taxon>
        <taxon>Bacilli</taxon>
        <taxon>Bacillales</taxon>
        <taxon>Thermoactinomycetaceae</taxon>
        <taxon>Hazenella</taxon>
    </lineage>
</organism>
<dbReference type="InterPro" id="IPR003680">
    <property type="entry name" value="Flavodoxin_fold"/>
</dbReference>
<dbReference type="EC" id="1.7.1.17" evidence="6"/>
<feature type="binding site" evidence="6">
    <location>
        <begin position="99"/>
        <end position="102"/>
    </location>
    <ligand>
        <name>FMN</name>
        <dbReference type="ChEBI" id="CHEBI:58210"/>
    </ligand>
</feature>
<evidence type="ECO:0000313" key="8">
    <source>
        <dbReference type="EMBL" id="TCS96446.1"/>
    </source>
</evidence>
<dbReference type="GO" id="GO:0016655">
    <property type="term" value="F:oxidoreductase activity, acting on NAD(P)H, quinone or similar compound as acceptor"/>
    <property type="evidence" value="ECO:0007669"/>
    <property type="project" value="InterPro"/>
</dbReference>
<proteinExistence type="inferred from homology"/>
<dbReference type="AlphaFoldDB" id="A0A4R3LG27"/>
<evidence type="ECO:0000256" key="4">
    <source>
        <dbReference type="ARBA" id="ARBA00023027"/>
    </source>
</evidence>
<comment type="function">
    <text evidence="6">Quinone reductase that provides resistance to thiol-specific stress caused by electrophilic quinones.</text>
</comment>
<accession>A0A4R3LG27</accession>
<dbReference type="SUPFAM" id="SSF52218">
    <property type="entry name" value="Flavoproteins"/>
    <property type="match status" value="1"/>
</dbReference>
<comment type="caution">
    <text evidence="8">The sequence shown here is derived from an EMBL/GenBank/DDBJ whole genome shotgun (WGS) entry which is preliminary data.</text>
</comment>
<dbReference type="EC" id="1.6.5.-" evidence="6"/>
<dbReference type="PANTHER" id="PTHR43741">
    <property type="entry name" value="FMN-DEPENDENT NADH-AZOREDUCTASE 1"/>
    <property type="match status" value="1"/>
</dbReference>
<dbReference type="NCBIfam" id="NF010075">
    <property type="entry name" value="PRK13556.1"/>
    <property type="match status" value="1"/>
</dbReference>
<protein>
    <recommendedName>
        <fullName evidence="6">FMN dependent NADH:quinone oxidoreductase</fullName>
        <ecNumber evidence="6">1.6.5.-</ecNumber>
    </recommendedName>
    <alternativeName>
        <fullName evidence="6">Azo-dye reductase</fullName>
    </alternativeName>
    <alternativeName>
        <fullName evidence="6">FMN-dependent NADH-azo compound oxidoreductase</fullName>
    </alternativeName>
    <alternativeName>
        <fullName evidence="6">FMN-dependent NADH-azoreductase</fullName>
        <ecNumber evidence="6">1.7.1.17</ecNumber>
    </alternativeName>
</protein>
<dbReference type="EMBL" id="SMAG01000001">
    <property type="protein sequence ID" value="TCS96446.1"/>
    <property type="molecule type" value="Genomic_DNA"/>
</dbReference>
<dbReference type="Pfam" id="PF02525">
    <property type="entry name" value="Flavodoxin_2"/>
    <property type="match status" value="1"/>
</dbReference>
<feature type="binding site" evidence="6">
    <location>
        <begin position="17"/>
        <end position="19"/>
    </location>
    <ligand>
        <name>FMN</name>
        <dbReference type="ChEBI" id="CHEBI:58210"/>
    </ligand>
</feature>
<dbReference type="InterPro" id="IPR050104">
    <property type="entry name" value="FMN-dep_NADH:Q_OxRdtase_AzoR1"/>
</dbReference>
<keyword evidence="2 6" id="KW-0288">FMN</keyword>
<evidence type="ECO:0000256" key="6">
    <source>
        <dbReference type="HAMAP-Rule" id="MF_01216"/>
    </source>
</evidence>
<sequence length="210" mass="23575">MSKVLYITANPKAESESFSLRLGQAFLNQYKELNPQDEIIELDLYNTDIPNIDADVFQGWGKLASGNELNEIEQQKVARLNELLDQFISADKYVFVTPMWNFNFPPRFKSYIDTFCIAGKTFKYTPEGPVGLMTGKKAVHIHARGGIYSEGPNKNSDFADSYLRTILQFIGITDIESVIAEGMAYTPDQAEVIMEKALAHAKEAATQFAK</sequence>
<comment type="caution">
    <text evidence="6">Lacks conserved residue(s) required for the propagation of feature annotation.</text>
</comment>
<dbReference type="GO" id="GO:0016652">
    <property type="term" value="F:oxidoreductase activity, acting on NAD(P)H as acceptor"/>
    <property type="evidence" value="ECO:0007669"/>
    <property type="project" value="UniProtKB-UniRule"/>
</dbReference>
<evidence type="ECO:0000259" key="7">
    <source>
        <dbReference type="Pfam" id="PF02525"/>
    </source>
</evidence>
<keyword evidence="1 6" id="KW-0285">Flavoprotein</keyword>
<dbReference type="Proteomes" id="UP000294937">
    <property type="component" value="Unassembled WGS sequence"/>
</dbReference>
<keyword evidence="3 6" id="KW-0560">Oxidoreductase</keyword>
<dbReference type="RefSeq" id="WP_131922867.1">
    <property type="nucleotide sequence ID" value="NZ_SMAG01000001.1"/>
</dbReference>
<dbReference type="Gene3D" id="3.40.50.360">
    <property type="match status" value="1"/>
</dbReference>
<dbReference type="PANTHER" id="PTHR43741:SF7">
    <property type="entry name" value="FMN-DEPENDENT NADH:QUINONE OXIDOREDUCTASE"/>
    <property type="match status" value="1"/>
</dbReference>
<comment type="cofactor">
    <cofactor evidence="6">
        <name>FMN</name>
        <dbReference type="ChEBI" id="CHEBI:58210"/>
    </cofactor>
    <text evidence="6">Binds 1 FMN per subunit.</text>
</comment>
<evidence type="ECO:0000256" key="1">
    <source>
        <dbReference type="ARBA" id="ARBA00022630"/>
    </source>
</evidence>
<keyword evidence="4 6" id="KW-0520">NAD</keyword>
<dbReference type="InterPro" id="IPR029039">
    <property type="entry name" value="Flavoprotein-like_sf"/>
</dbReference>
<evidence type="ECO:0000313" key="9">
    <source>
        <dbReference type="Proteomes" id="UP000294937"/>
    </source>
</evidence>
<evidence type="ECO:0000256" key="5">
    <source>
        <dbReference type="ARBA" id="ARBA00048542"/>
    </source>
</evidence>